<keyword evidence="4" id="KW-1185">Reference proteome</keyword>
<evidence type="ECO:0000313" key="4">
    <source>
        <dbReference type="Proteomes" id="UP000007978"/>
    </source>
</evidence>
<dbReference type="SUPFAM" id="SSF74788">
    <property type="entry name" value="Cullin repeat-like"/>
    <property type="match status" value="1"/>
</dbReference>
<dbReference type="AlphaFoldDB" id="K3VXJ0"/>
<accession>K3VXJ0</accession>
<dbReference type="OrthoDB" id="10004225at2759"/>
<dbReference type="Gene3D" id="1.20.1310.10">
    <property type="entry name" value="Cullin Repeats"/>
    <property type="match status" value="1"/>
</dbReference>
<reference evidence="3 4" key="1">
    <citation type="journal article" date="2012" name="PLoS Pathog.">
        <title>Comparative pathogenomics reveals horizontally acquired novel virulence genes in fungi infecting cereal hosts.</title>
        <authorList>
            <person name="Gardiner D.M."/>
            <person name="McDonald M.C."/>
            <person name="Covarelli L."/>
            <person name="Solomon P.S."/>
            <person name="Rusu A.G."/>
            <person name="Marshall M."/>
            <person name="Kazan K."/>
            <person name="Chakraborty S."/>
            <person name="McDonald B.A."/>
            <person name="Manners J.M."/>
        </authorList>
    </citation>
    <scope>NUCLEOTIDE SEQUENCE [LARGE SCALE GENOMIC DNA]</scope>
    <source>
        <strain evidence="3 4">CS3096</strain>
    </source>
</reference>
<dbReference type="InterPro" id="IPR001373">
    <property type="entry name" value="Cullin_N"/>
</dbReference>
<organism evidence="3 4">
    <name type="scientific">Fusarium pseudograminearum (strain CS3096)</name>
    <name type="common">Wheat and barley crown-rot fungus</name>
    <dbReference type="NCBI Taxonomy" id="1028729"/>
    <lineage>
        <taxon>Eukaryota</taxon>
        <taxon>Fungi</taxon>
        <taxon>Dikarya</taxon>
        <taxon>Ascomycota</taxon>
        <taxon>Pezizomycotina</taxon>
        <taxon>Sordariomycetes</taxon>
        <taxon>Hypocreomycetidae</taxon>
        <taxon>Hypocreales</taxon>
        <taxon>Nectriaceae</taxon>
        <taxon>Fusarium</taxon>
    </lineage>
</organism>
<dbReference type="Proteomes" id="UP000007978">
    <property type="component" value="Chromosome 2"/>
</dbReference>
<protein>
    <recommendedName>
        <fullName evidence="2">Cullin N-terminal domain-containing protein</fullName>
    </recommendedName>
</protein>
<dbReference type="KEGG" id="fpu:FPSE_10829"/>
<gene>
    <name evidence="3" type="ORF">FPSE_10829</name>
</gene>
<comment type="similarity">
    <text evidence="1">Belongs to the cullin family.</text>
</comment>
<dbReference type="InterPro" id="IPR016159">
    <property type="entry name" value="Cullin_repeat-like_dom_sf"/>
</dbReference>
<evidence type="ECO:0000259" key="2">
    <source>
        <dbReference type="Pfam" id="PF00888"/>
    </source>
</evidence>
<dbReference type="GO" id="GO:0031625">
    <property type="term" value="F:ubiquitin protein ligase binding"/>
    <property type="evidence" value="ECO:0007669"/>
    <property type="project" value="InterPro"/>
</dbReference>
<sequence length="310" mass="35021">MTKITAAIAHRKGKLEGIVTKALQAFVINGLASIHGSPEAKMTPTTYMELYTAISELINREEYTDTNTRGNLLYKAVSNFLAEYLQSVAQKLESQDDSALLSAYFAEWDRYTASATKVDHLLRHLNEHHIQGKAEKGKKGIYPIRLLHFVHWRSQVWQKIASRINGCAEQALRTNTEYANIIFDMYNKWAEAHPTCKDGHLLQLSKSLEAPFVDEVREHEIKVAKIAFEIARARAERAEMIAQDAGKELRMLEEGHDSMEILLHGEPIGVMYKSEEDVDDIMQSPSYATLGGETVSYVDLDVGRYFGQLS</sequence>
<name>K3VXJ0_FUSPC</name>
<dbReference type="Pfam" id="PF00888">
    <property type="entry name" value="Cullin"/>
    <property type="match status" value="1"/>
</dbReference>
<dbReference type="RefSeq" id="XP_009262221.1">
    <property type="nucleotide sequence ID" value="XM_009263946.1"/>
</dbReference>
<evidence type="ECO:0000313" key="3">
    <source>
        <dbReference type="EMBL" id="EKJ68985.1"/>
    </source>
</evidence>
<evidence type="ECO:0000256" key="1">
    <source>
        <dbReference type="ARBA" id="ARBA00006019"/>
    </source>
</evidence>
<dbReference type="GeneID" id="20369446"/>
<dbReference type="GO" id="GO:0006511">
    <property type="term" value="P:ubiquitin-dependent protein catabolic process"/>
    <property type="evidence" value="ECO:0007669"/>
    <property type="project" value="InterPro"/>
</dbReference>
<dbReference type="EMBL" id="AFNW01000371">
    <property type="protein sequence ID" value="EKJ68985.1"/>
    <property type="molecule type" value="Genomic_DNA"/>
</dbReference>
<proteinExistence type="inferred from homology"/>
<dbReference type="eggNOG" id="KOG2166">
    <property type="taxonomic scope" value="Eukaryota"/>
</dbReference>
<dbReference type="HOGENOM" id="CLU_897275_0_0_1"/>
<feature type="domain" description="Cullin N-terminal" evidence="2">
    <location>
        <begin position="30"/>
        <end position="168"/>
    </location>
</feature>
<comment type="caution">
    <text evidence="3">The sequence shown here is derived from an EMBL/GenBank/DDBJ whole genome shotgun (WGS) entry which is preliminary data.</text>
</comment>